<protein>
    <submittedName>
        <fullName evidence="2">Uncharacterized protein</fullName>
    </submittedName>
</protein>
<feature type="chain" id="PRO_5036490976" evidence="1">
    <location>
        <begin position="22"/>
        <end position="166"/>
    </location>
</feature>
<evidence type="ECO:0000313" key="2">
    <source>
        <dbReference type="EnsemblMetazoa" id="G3372.3:cds"/>
    </source>
</evidence>
<dbReference type="AlphaFoldDB" id="A0A8W8MJQ9"/>
<feature type="signal peptide" evidence="1">
    <location>
        <begin position="1"/>
        <end position="21"/>
    </location>
</feature>
<organism evidence="2 3">
    <name type="scientific">Magallana gigas</name>
    <name type="common">Pacific oyster</name>
    <name type="synonym">Crassostrea gigas</name>
    <dbReference type="NCBI Taxonomy" id="29159"/>
    <lineage>
        <taxon>Eukaryota</taxon>
        <taxon>Metazoa</taxon>
        <taxon>Spiralia</taxon>
        <taxon>Lophotrochozoa</taxon>
        <taxon>Mollusca</taxon>
        <taxon>Bivalvia</taxon>
        <taxon>Autobranchia</taxon>
        <taxon>Pteriomorphia</taxon>
        <taxon>Ostreida</taxon>
        <taxon>Ostreoidea</taxon>
        <taxon>Ostreidae</taxon>
        <taxon>Magallana</taxon>
    </lineage>
</organism>
<evidence type="ECO:0000313" key="3">
    <source>
        <dbReference type="Proteomes" id="UP000005408"/>
    </source>
</evidence>
<dbReference type="EnsemblMetazoa" id="G3372.3">
    <property type="protein sequence ID" value="G3372.3:cds"/>
    <property type="gene ID" value="G3372"/>
</dbReference>
<dbReference type="Proteomes" id="UP000005408">
    <property type="component" value="Unassembled WGS sequence"/>
</dbReference>
<keyword evidence="1" id="KW-0732">Signal</keyword>
<reference evidence="2" key="1">
    <citation type="submission" date="2022-08" db="UniProtKB">
        <authorList>
            <consortium name="EnsemblMetazoa"/>
        </authorList>
    </citation>
    <scope>IDENTIFICATION</scope>
    <source>
        <strain evidence="2">05x7-T-G4-1.051#20</strain>
    </source>
</reference>
<sequence length="166" mass="19198">MDIRCFTFALILAATAANVDSTMRRDEDLEGIVNKLLYRSEFPMKIEDKRGWEPITFQRQRLALSKRGWEALPLYRRRNFHHKRAWESPMVKFGKRTNLFPFVDTYRFSDSVGPSCCSGDLSAGCCRFCESRISVPLLLDPSIKTQEPCQCCDMSEEFCTMCSVLK</sequence>
<keyword evidence="3" id="KW-1185">Reference proteome</keyword>
<evidence type="ECO:0000256" key="1">
    <source>
        <dbReference type="SAM" id="SignalP"/>
    </source>
</evidence>
<name>A0A8W8MJQ9_MAGGI</name>
<proteinExistence type="predicted"/>
<accession>A0A8W8MJQ9</accession>